<gene>
    <name evidence="2" type="ORF">C8035_v001770</name>
</gene>
<proteinExistence type="predicted"/>
<dbReference type="Proteomes" id="UP000295083">
    <property type="component" value="Unassembled WGS sequence"/>
</dbReference>
<name>A0A4R8QH59_9PEZI</name>
<evidence type="ECO:0000313" key="3">
    <source>
        <dbReference type="Proteomes" id="UP000295083"/>
    </source>
</evidence>
<protein>
    <submittedName>
        <fullName evidence="2">Uncharacterized protein</fullName>
    </submittedName>
</protein>
<accession>A0A4R8QH59</accession>
<evidence type="ECO:0000313" key="2">
    <source>
        <dbReference type="EMBL" id="TDZ36346.1"/>
    </source>
</evidence>
<dbReference type="AlphaFoldDB" id="A0A4R8QH59"/>
<keyword evidence="3" id="KW-1185">Reference proteome</keyword>
<evidence type="ECO:0000256" key="1">
    <source>
        <dbReference type="SAM" id="MobiDB-lite"/>
    </source>
</evidence>
<feature type="region of interest" description="Disordered" evidence="1">
    <location>
        <begin position="78"/>
        <end position="108"/>
    </location>
</feature>
<reference evidence="2 3" key="1">
    <citation type="submission" date="2018-11" db="EMBL/GenBank/DDBJ databases">
        <title>Genome sequence and assembly of Colletotrichum spinosum.</title>
        <authorList>
            <person name="Gan P."/>
            <person name="Shirasu K."/>
        </authorList>
    </citation>
    <scope>NUCLEOTIDE SEQUENCE [LARGE SCALE GENOMIC DNA]</scope>
    <source>
        <strain evidence="2 3">CBS 515.97</strain>
    </source>
</reference>
<dbReference type="EMBL" id="QAPG01000032">
    <property type="protein sequence ID" value="TDZ36346.1"/>
    <property type="molecule type" value="Genomic_DNA"/>
</dbReference>
<sequence length="108" mass="12008">MAREDIGGIRYSLWASSFCSQPDAVISSDCTEHETGHLNAPPQITWGMVKRLPKITISSPPIEIRTLLAKPLLARLQPEAARRPQPRHAFPTSPVSRRLQPNIHIHGS</sequence>
<organism evidence="2 3">
    <name type="scientific">Colletotrichum spinosum</name>
    <dbReference type="NCBI Taxonomy" id="1347390"/>
    <lineage>
        <taxon>Eukaryota</taxon>
        <taxon>Fungi</taxon>
        <taxon>Dikarya</taxon>
        <taxon>Ascomycota</taxon>
        <taxon>Pezizomycotina</taxon>
        <taxon>Sordariomycetes</taxon>
        <taxon>Hypocreomycetidae</taxon>
        <taxon>Glomerellales</taxon>
        <taxon>Glomerellaceae</taxon>
        <taxon>Colletotrichum</taxon>
        <taxon>Colletotrichum orbiculare species complex</taxon>
    </lineage>
</organism>
<comment type="caution">
    <text evidence="2">The sequence shown here is derived from an EMBL/GenBank/DDBJ whole genome shotgun (WGS) entry which is preliminary data.</text>
</comment>